<name>A0A7W7AGQ0_9SPHN</name>
<evidence type="ECO:0000259" key="4">
    <source>
        <dbReference type="PROSITE" id="PS50887"/>
    </source>
</evidence>
<feature type="transmembrane region" description="Helical" evidence="3">
    <location>
        <begin position="337"/>
        <end position="361"/>
    </location>
</feature>
<dbReference type="GO" id="GO:0043709">
    <property type="term" value="P:cell adhesion involved in single-species biofilm formation"/>
    <property type="evidence" value="ECO:0007669"/>
    <property type="project" value="TreeGrafter"/>
</dbReference>
<dbReference type="PROSITE" id="PS50887">
    <property type="entry name" value="GGDEF"/>
    <property type="match status" value="1"/>
</dbReference>
<accession>A0A7W7AGQ0</accession>
<dbReference type="PANTHER" id="PTHR45138:SF9">
    <property type="entry name" value="DIGUANYLATE CYCLASE DGCM-RELATED"/>
    <property type="match status" value="1"/>
</dbReference>
<feature type="transmembrane region" description="Helical" evidence="3">
    <location>
        <begin position="281"/>
        <end position="300"/>
    </location>
</feature>
<dbReference type="InterPro" id="IPR000160">
    <property type="entry name" value="GGDEF_dom"/>
</dbReference>
<proteinExistence type="predicted"/>
<keyword evidence="3" id="KW-0472">Membrane</keyword>
<organism evidence="5 6">
    <name type="scientific">Sphingomonas abaci</name>
    <dbReference type="NCBI Taxonomy" id="237611"/>
    <lineage>
        <taxon>Bacteria</taxon>
        <taxon>Pseudomonadati</taxon>
        <taxon>Pseudomonadota</taxon>
        <taxon>Alphaproteobacteria</taxon>
        <taxon>Sphingomonadales</taxon>
        <taxon>Sphingomonadaceae</taxon>
        <taxon>Sphingomonas</taxon>
    </lineage>
</organism>
<feature type="transmembrane region" description="Helical" evidence="3">
    <location>
        <begin position="367"/>
        <end position="389"/>
    </location>
</feature>
<keyword evidence="6" id="KW-1185">Reference proteome</keyword>
<feature type="transmembrane region" description="Helical" evidence="3">
    <location>
        <begin position="213"/>
        <end position="238"/>
    </location>
</feature>
<keyword evidence="3" id="KW-1133">Transmembrane helix</keyword>
<comment type="caution">
    <text evidence="5">The sequence shown here is derived from an EMBL/GenBank/DDBJ whole genome shotgun (WGS) entry which is preliminary data.</text>
</comment>
<dbReference type="EMBL" id="JACHNY010000001">
    <property type="protein sequence ID" value="MBB4616717.1"/>
    <property type="molecule type" value="Genomic_DNA"/>
</dbReference>
<dbReference type="GO" id="GO:0005886">
    <property type="term" value="C:plasma membrane"/>
    <property type="evidence" value="ECO:0007669"/>
    <property type="project" value="TreeGrafter"/>
</dbReference>
<comment type="catalytic activity">
    <reaction evidence="2">
        <text>2 GTP = 3',3'-c-di-GMP + 2 diphosphate</text>
        <dbReference type="Rhea" id="RHEA:24898"/>
        <dbReference type="ChEBI" id="CHEBI:33019"/>
        <dbReference type="ChEBI" id="CHEBI:37565"/>
        <dbReference type="ChEBI" id="CHEBI:58805"/>
        <dbReference type="EC" id="2.7.7.65"/>
    </reaction>
</comment>
<dbReference type="NCBIfam" id="TIGR00254">
    <property type="entry name" value="GGDEF"/>
    <property type="match status" value="1"/>
</dbReference>
<feature type="transmembrane region" description="Helical" evidence="3">
    <location>
        <begin position="185"/>
        <end position="206"/>
    </location>
</feature>
<dbReference type="SUPFAM" id="SSF55073">
    <property type="entry name" value="Nucleotide cyclase"/>
    <property type="match status" value="1"/>
</dbReference>
<dbReference type="PANTHER" id="PTHR45138">
    <property type="entry name" value="REGULATORY COMPONENTS OF SENSORY TRANSDUCTION SYSTEM"/>
    <property type="match status" value="1"/>
</dbReference>
<dbReference type="Gene3D" id="3.30.70.270">
    <property type="match status" value="1"/>
</dbReference>
<sequence length="567" mass="61671">MVLASFRRLDGASLLRTIVLLAVLAIGAGLVLPARADSGRQFRPCIMVAHPGDRARAIFASADRFDCHRGQRSFPVGTVWLISPPLRTRADQAYVARFASNWSVSVALYIRYADGAIRRVGFTHRTAPRFLGVGGRYLLPIPVRDAAPVRLLWRVRQLTNVRGVMPGAEVLDTATLERRTLGLTIAYALCAGIALALIVGHLALYVALRQRFLLVYVGMVAVSLAFLFVSSGAMTMLWPDLDVHLRQRAATLLFAAGTILVLLFGRSFFPSTVFTRGLRRVSNAAIAALILSTGAILLMPPHRATMLDDIDSCLYMLVMAMVPIVVLRATAQRQLGLTLFAAAWGMPILLVGLRIMVSFGLMRGGNVFDLVTIGMMTIEALVAAIGIVWRIHRLGRERDEARAEEIAARLLADVDPLTGLLNRRAFLARAIGREADQMLLLVDIDHFKAINDQVGHDSGDEVLRGFAQALRMVAPADALVARLGGEEFALLLPMPAAMSPAAIHRALREVRMPFDLSVTCSLGACTGPMVSERAWQAMYRTADRALYEAKAAGRDRVQVGAPLVAVA</sequence>
<evidence type="ECO:0000256" key="2">
    <source>
        <dbReference type="ARBA" id="ARBA00034247"/>
    </source>
</evidence>
<reference evidence="5 6" key="1">
    <citation type="submission" date="2020-08" db="EMBL/GenBank/DDBJ databases">
        <title>Genomic Encyclopedia of Type Strains, Phase IV (KMG-IV): sequencing the most valuable type-strain genomes for metagenomic binning, comparative biology and taxonomic classification.</title>
        <authorList>
            <person name="Goeker M."/>
        </authorList>
    </citation>
    <scope>NUCLEOTIDE SEQUENCE [LARGE SCALE GENOMIC DNA]</scope>
    <source>
        <strain evidence="5 6">DSM 15867</strain>
    </source>
</reference>
<feature type="domain" description="GGDEF" evidence="4">
    <location>
        <begin position="435"/>
        <end position="562"/>
    </location>
</feature>
<dbReference type="InterPro" id="IPR043128">
    <property type="entry name" value="Rev_trsase/Diguanyl_cyclase"/>
</dbReference>
<dbReference type="RefSeq" id="WP_184111736.1">
    <property type="nucleotide sequence ID" value="NZ_JACHNY010000001.1"/>
</dbReference>
<evidence type="ECO:0000313" key="5">
    <source>
        <dbReference type="EMBL" id="MBB4616717.1"/>
    </source>
</evidence>
<dbReference type="SMART" id="SM00267">
    <property type="entry name" value="GGDEF"/>
    <property type="match status" value="1"/>
</dbReference>
<dbReference type="AlphaFoldDB" id="A0A7W7AGQ0"/>
<dbReference type="Pfam" id="PF00990">
    <property type="entry name" value="GGDEF"/>
    <property type="match status" value="1"/>
</dbReference>
<gene>
    <name evidence="5" type="ORF">GGQ96_000823</name>
</gene>
<protein>
    <recommendedName>
        <fullName evidence="1">diguanylate cyclase</fullName>
        <ecNumber evidence="1">2.7.7.65</ecNumber>
    </recommendedName>
</protein>
<dbReference type="Pfam" id="PF07695">
    <property type="entry name" value="7TMR-DISM_7TM"/>
    <property type="match status" value="1"/>
</dbReference>
<keyword evidence="3" id="KW-0812">Transmembrane</keyword>
<dbReference type="EC" id="2.7.7.65" evidence="1"/>
<dbReference type="Proteomes" id="UP000574769">
    <property type="component" value="Unassembled WGS sequence"/>
</dbReference>
<dbReference type="GO" id="GO:1902201">
    <property type="term" value="P:negative regulation of bacterial-type flagellum-dependent cell motility"/>
    <property type="evidence" value="ECO:0007669"/>
    <property type="project" value="TreeGrafter"/>
</dbReference>
<evidence type="ECO:0000313" key="6">
    <source>
        <dbReference type="Proteomes" id="UP000574769"/>
    </source>
</evidence>
<dbReference type="InterPro" id="IPR029787">
    <property type="entry name" value="Nucleotide_cyclase"/>
</dbReference>
<dbReference type="InterPro" id="IPR050469">
    <property type="entry name" value="Diguanylate_Cyclase"/>
</dbReference>
<dbReference type="CDD" id="cd01949">
    <property type="entry name" value="GGDEF"/>
    <property type="match status" value="1"/>
</dbReference>
<evidence type="ECO:0000256" key="1">
    <source>
        <dbReference type="ARBA" id="ARBA00012528"/>
    </source>
</evidence>
<dbReference type="GO" id="GO:0052621">
    <property type="term" value="F:diguanylate cyclase activity"/>
    <property type="evidence" value="ECO:0007669"/>
    <property type="project" value="UniProtKB-EC"/>
</dbReference>
<evidence type="ECO:0000256" key="3">
    <source>
        <dbReference type="SAM" id="Phobius"/>
    </source>
</evidence>
<dbReference type="InterPro" id="IPR011623">
    <property type="entry name" value="7TMR_DISM_rcpt_extracell_dom1"/>
</dbReference>
<feature type="transmembrane region" description="Helical" evidence="3">
    <location>
        <begin position="250"/>
        <end position="269"/>
    </location>
</feature>
<feature type="transmembrane region" description="Helical" evidence="3">
    <location>
        <begin position="312"/>
        <end position="330"/>
    </location>
</feature>